<proteinExistence type="predicted"/>
<evidence type="ECO:0000313" key="3">
    <source>
        <dbReference type="Proteomes" id="UP000273083"/>
    </source>
</evidence>
<sequence length="534" mass="59741">MKKIKMIGLSVVILCIIGYIYYYLTLPAINIHSAGFWFFMIVGFIVLTIAIGISSFNGHETNPKGLPKNMFFKLCGLITCGLVVVFIIGSLLSSPIINASKYQKLINISEGDFNQDIEQLSYKEIPILDKDSATLLGSRKMGSIVEYVSQFEVANDYTQINYQGTPVRVTPLKYGSFFKWITNNKNGIPAYMKINMANQDTELVKLKEGMKYSHAEHFGRNINRYIRFKYPTYIFDTLNFEIDDNGTPYYICPVKDFSIGLFGGQTIRNVVLVNAITGETIDYKINEVPQWIDRVYNAELLISYYDYYGTLKHGYLNSIFSQKDALQTTDGYNYIVLNDDVWVYTGVTSVGGDESNVGFVIMNQRTAETRYYPVSGAEEYSAMSSAEGQVQHLGYTATFPLLLNIAGEPTYFISLKDEAGLVKKYAMVNIEKYQTVAIGDTVSECEKTYIAMLKTNGITVPDTTSLPTITGNITKIAEAVSDGNSHYYIMVNGSDSIFDVLVGENINIIKYNVGDTVTFSYTEGASVNTVLDIK</sequence>
<protein>
    <recommendedName>
        <fullName evidence="4">CvpA family protein</fullName>
    </recommendedName>
</protein>
<dbReference type="AlphaFoldDB" id="A0A3N1X6G7"/>
<dbReference type="Proteomes" id="UP000273083">
    <property type="component" value="Unassembled WGS sequence"/>
</dbReference>
<dbReference type="OrthoDB" id="3169575at2"/>
<feature type="transmembrane region" description="Helical" evidence="1">
    <location>
        <begin position="7"/>
        <end position="24"/>
    </location>
</feature>
<dbReference type="EMBL" id="RJVG01000015">
    <property type="protein sequence ID" value="ROR22379.1"/>
    <property type="molecule type" value="Genomic_DNA"/>
</dbReference>
<dbReference type="RefSeq" id="WP_123610818.1">
    <property type="nucleotide sequence ID" value="NZ_RJVG01000015.1"/>
</dbReference>
<reference evidence="2 3" key="1">
    <citation type="submission" date="2018-11" db="EMBL/GenBank/DDBJ databases">
        <title>Genomic Encyclopedia of Type Strains, Phase IV (KMG-IV): sequencing the most valuable type-strain genomes for metagenomic binning, comparative biology and taxonomic classification.</title>
        <authorList>
            <person name="Goeker M."/>
        </authorList>
    </citation>
    <scope>NUCLEOTIDE SEQUENCE [LARGE SCALE GENOMIC DNA]</scope>
    <source>
        <strain evidence="2 3">DSM 26537</strain>
    </source>
</reference>
<name>A0A3N1X6G7_9FIRM</name>
<keyword evidence="3" id="KW-1185">Reference proteome</keyword>
<keyword evidence="1" id="KW-1133">Transmembrane helix</keyword>
<accession>A0A3N1X6G7</accession>
<feature type="transmembrane region" description="Helical" evidence="1">
    <location>
        <begin position="36"/>
        <end position="58"/>
    </location>
</feature>
<organism evidence="2 3">
    <name type="scientific">Mobilisporobacter senegalensis</name>
    <dbReference type="NCBI Taxonomy" id="1329262"/>
    <lineage>
        <taxon>Bacteria</taxon>
        <taxon>Bacillati</taxon>
        <taxon>Bacillota</taxon>
        <taxon>Clostridia</taxon>
        <taxon>Lachnospirales</taxon>
        <taxon>Lachnospiraceae</taxon>
        <taxon>Mobilisporobacter</taxon>
    </lineage>
</organism>
<gene>
    <name evidence="2" type="ORF">EDD66_11564</name>
</gene>
<evidence type="ECO:0000256" key="1">
    <source>
        <dbReference type="SAM" id="Phobius"/>
    </source>
</evidence>
<comment type="caution">
    <text evidence="2">The sequence shown here is derived from an EMBL/GenBank/DDBJ whole genome shotgun (WGS) entry which is preliminary data.</text>
</comment>
<feature type="transmembrane region" description="Helical" evidence="1">
    <location>
        <begin position="70"/>
        <end position="92"/>
    </location>
</feature>
<evidence type="ECO:0000313" key="2">
    <source>
        <dbReference type="EMBL" id="ROR22379.1"/>
    </source>
</evidence>
<evidence type="ECO:0008006" key="4">
    <source>
        <dbReference type="Google" id="ProtNLM"/>
    </source>
</evidence>
<keyword evidence="1" id="KW-0472">Membrane</keyword>
<keyword evidence="1" id="KW-0812">Transmembrane</keyword>